<dbReference type="PROSITE" id="PS51257">
    <property type="entry name" value="PROKAR_LIPOPROTEIN"/>
    <property type="match status" value="1"/>
</dbReference>
<dbReference type="GeneID" id="78821877"/>
<reference evidence="2 3" key="1">
    <citation type="journal article" date="2019" name="Int. J. Syst. Evol. Microbiol.">
        <title>The Global Catalogue of Microorganisms (GCM) 10K type strain sequencing project: providing services to taxonomists for standard genome sequencing and annotation.</title>
        <authorList>
            <consortium name="The Broad Institute Genomics Platform"/>
            <consortium name="The Broad Institute Genome Sequencing Center for Infectious Disease"/>
            <person name="Wu L."/>
            <person name="Ma J."/>
        </authorList>
    </citation>
    <scope>NUCLEOTIDE SEQUENCE [LARGE SCALE GENOMIC DNA]</scope>
    <source>
        <strain evidence="2 3">XZYJT29</strain>
    </source>
</reference>
<feature type="region of interest" description="Disordered" evidence="1">
    <location>
        <begin position="64"/>
        <end position="87"/>
    </location>
</feature>
<accession>A0ABD5Y5I4</accession>
<dbReference type="RefSeq" id="WP_274322642.1">
    <property type="nucleotide sequence ID" value="NZ_CP118158.1"/>
</dbReference>
<sequence>MTTFDRRSVLTALGGVAGAGVLAGCSESSGSGTDDGSNYVGDTATIDGLDLTLLAGDLRQRVTVTPRRFDEGSDGTPEGTQASRTVQSDDGRQFVVVVLRLSNGTDEPLGVPMPGGTAISEGEIYLHKRGTKSNPTDENLTQVPAEGDAPLTVGGRYAHDGTTYDRLTFALGDYQAELPAGESAAGWILYEVGADVTPDRLKLVADRNPRTVTQRAEWELANSAE</sequence>
<evidence type="ECO:0000313" key="3">
    <source>
        <dbReference type="Proteomes" id="UP001596432"/>
    </source>
</evidence>
<gene>
    <name evidence="2" type="ORF">ACFQMA_17195</name>
</gene>
<organism evidence="2 3">
    <name type="scientific">Halosimplex aquaticum</name>
    <dbReference type="NCBI Taxonomy" id="3026162"/>
    <lineage>
        <taxon>Archaea</taxon>
        <taxon>Methanobacteriati</taxon>
        <taxon>Methanobacteriota</taxon>
        <taxon>Stenosarchaea group</taxon>
        <taxon>Halobacteria</taxon>
        <taxon>Halobacteriales</taxon>
        <taxon>Haloarculaceae</taxon>
        <taxon>Halosimplex</taxon>
    </lineage>
</organism>
<comment type="caution">
    <text evidence="2">The sequence shown here is derived from an EMBL/GenBank/DDBJ whole genome shotgun (WGS) entry which is preliminary data.</text>
</comment>
<evidence type="ECO:0000256" key="1">
    <source>
        <dbReference type="SAM" id="MobiDB-lite"/>
    </source>
</evidence>
<evidence type="ECO:0008006" key="4">
    <source>
        <dbReference type="Google" id="ProtNLM"/>
    </source>
</evidence>
<dbReference type="AlphaFoldDB" id="A0ABD5Y5I4"/>
<protein>
    <recommendedName>
        <fullName evidence="4">DUF4352 domain-containing protein</fullName>
    </recommendedName>
</protein>
<keyword evidence="3" id="KW-1185">Reference proteome</keyword>
<proteinExistence type="predicted"/>
<evidence type="ECO:0000313" key="2">
    <source>
        <dbReference type="EMBL" id="MFC7141561.1"/>
    </source>
</evidence>
<dbReference type="Proteomes" id="UP001596432">
    <property type="component" value="Unassembled WGS sequence"/>
</dbReference>
<dbReference type="EMBL" id="JBHTAS010000001">
    <property type="protein sequence ID" value="MFC7141561.1"/>
    <property type="molecule type" value="Genomic_DNA"/>
</dbReference>
<name>A0ABD5Y5I4_9EURY</name>